<proteinExistence type="predicted"/>
<accession>A0ABQ9CHR8</accession>
<protein>
    <submittedName>
        <fullName evidence="1">Uncharacterized protein</fullName>
    </submittedName>
</protein>
<sequence>MVISKQSTQKRLMVHCRRSPFTLSHGCSICSANYSSASGWKAMKLQTNFVLCEIESREGKDGAGIII</sequence>
<dbReference type="Proteomes" id="UP001141253">
    <property type="component" value="Chromosome 5"/>
</dbReference>
<dbReference type="EMBL" id="JAPFFI010000003">
    <property type="protein sequence ID" value="KAJ6398079.1"/>
    <property type="molecule type" value="Genomic_DNA"/>
</dbReference>
<evidence type="ECO:0000313" key="1">
    <source>
        <dbReference type="EMBL" id="KAJ6398079.1"/>
    </source>
</evidence>
<evidence type="ECO:0000313" key="2">
    <source>
        <dbReference type="Proteomes" id="UP001141253"/>
    </source>
</evidence>
<gene>
    <name evidence="1" type="ORF">OIU77_018983</name>
</gene>
<organism evidence="1 2">
    <name type="scientific">Salix suchowensis</name>
    <dbReference type="NCBI Taxonomy" id="1278906"/>
    <lineage>
        <taxon>Eukaryota</taxon>
        <taxon>Viridiplantae</taxon>
        <taxon>Streptophyta</taxon>
        <taxon>Embryophyta</taxon>
        <taxon>Tracheophyta</taxon>
        <taxon>Spermatophyta</taxon>
        <taxon>Magnoliopsida</taxon>
        <taxon>eudicotyledons</taxon>
        <taxon>Gunneridae</taxon>
        <taxon>Pentapetalae</taxon>
        <taxon>rosids</taxon>
        <taxon>fabids</taxon>
        <taxon>Malpighiales</taxon>
        <taxon>Salicaceae</taxon>
        <taxon>Saliceae</taxon>
        <taxon>Salix</taxon>
    </lineage>
</organism>
<reference evidence="1" key="2">
    <citation type="journal article" date="2023" name="Int. J. Mol. Sci.">
        <title>De Novo Assembly and Annotation of 11 Diverse Shrub Willow (Salix) Genomes Reveals Novel Gene Organization in Sex-Linked Regions.</title>
        <authorList>
            <person name="Hyden B."/>
            <person name="Feng K."/>
            <person name="Yates T.B."/>
            <person name="Jawdy S."/>
            <person name="Cereghino C."/>
            <person name="Smart L.B."/>
            <person name="Muchero W."/>
        </authorList>
    </citation>
    <scope>NUCLEOTIDE SEQUENCE</scope>
    <source>
        <tissue evidence="1">Shoot tip</tissue>
    </source>
</reference>
<keyword evidence="2" id="KW-1185">Reference proteome</keyword>
<reference evidence="1" key="1">
    <citation type="submission" date="2022-10" db="EMBL/GenBank/DDBJ databases">
        <authorList>
            <person name="Hyden B.L."/>
            <person name="Feng K."/>
            <person name="Yates T."/>
            <person name="Jawdy S."/>
            <person name="Smart L.B."/>
            <person name="Muchero W."/>
        </authorList>
    </citation>
    <scope>NUCLEOTIDE SEQUENCE</scope>
    <source>
        <tissue evidence="1">Shoot tip</tissue>
    </source>
</reference>
<name>A0ABQ9CHR8_9ROSI</name>
<comment type="caution">
    <text evidence="1">The sequence shown here is derived from an EMBL/GenBank/DDBJ whole genome shotgun (WGS) entry which is preliminary data.</text>
</comment>